<name>A0A5B9E9T8_9BACT</name>
<dbReference type="Proteomes" id="UP000321820">
    <property type="component" value="Chromosome"/>
</dbReference>
<dbReference type="OrthoDB" id="264813at2"/>
<dbReference type="AlphaFoldDB" id="A0A5B9E9T8"/>
<gene>
    <name evidence="2" type="ORF">FTW19_13880</name>
</gene>
<dbReference type="EMBL" id="CP042806">
    <property type="protein sequence ID" value="QEE28993.1"/>
    <property type="molecule type" value="Genomic_DNA"/>
</dbReference>
<evidence type="ECO:0000313" key="2">
    <source>
        <dbReference type="EMBL" id="QEE28993.1"/>
    </source>
</evidence>
<sequence length="330" mass="36371">MFLSRSLSVIFVVLCAPGMRAQVPAPPSSSISLPGQGLAGHDFLYAGEAHDRKVFVVRHGKIDWSYDDPQGKGEISDAVLLSNGNLLIAHQYGVKLISPEKKILWSYDPPAGHEVHTAVPIGASHVLYIQNGDPSALLRVVNIGTGAVEKELTLAVKHPVRVHTQFRHARLTPEGTLLVAHMDLNKVVEYDADGNELWSFPATSPWGVSPLENGNVLITDRIGVREVNRRGDTVWSFTPAEVPEYHFTSLQQAWRLPNGNTVINNWVNEWSKNYAANGPHTIQAIEVTPEKKVVWALREWDPPTNLGPSTTLQFLDQPSAPEAVQFGDIR</sequence>
<keyword evidence="1" id="KW-0732">Signal</keyword>
<accession>A0A5B9E9T8</accession>
<organism evidence="2 3">
    <name type="scientific">Terriglobus albidus</name>
    <dbReference type="NCBI Taxonomy" id="1592106"/>
    <lineage>
        <taxon>Bacteria</taxon>
        <taxon>Pseudomonadati</taxon>
        <taxon>Acidobacteriota</taxon>
        <taxon>Terriglobia</taxon>
        <taxon>Terriglobales</taxon>
        <taxon>Acidobacteriaceae</taxon>
        <taxon>Terriglobus</taxon>
    </lineage>
</organism>
<dbReference type="Gene3D" id="2.130.10.10">
    <property type="entry name" value="YVTN repeat-like/Quinoprotein amine dehydrogenase"/>
    <property type="match status" value="1"/>
</dbReference>
<dbReference type="InterPro" id="IPR015943">
    <property type="entry name" value="WD40/YVTN_repeat-like_dom_sf"/>
</dbReference>
<dbReference type="KEGG" id="talb:FTW19_13880"/>
<feature type="signal peptide" evidence="1">
    <location>
        <begin position="1"/>
        <end position="21"/>
    </location>
</feature>
<dbReference type="InterPro" id="IPR011047">
    <property type="entry name" value="Quinoprotein_ADH-like_sf"/>
</dbReference>
<evidence type="ECO:0000313" key="3">
    <source>
        <dbReference type="Proteomes" id="UP000321820"/>
    </source>
</evidence>
<keyword evidence="3" id="KW-1185">Reference proteome</keyword>
<proteinExistence type="predicted"/>
<dbReference type="SUPFAM" id="SSF50998">
    <property type="entry name" value="Quinoprotein alcohol dehydrogenase-like"/>
    <property type="match status" value="1"/>
</dbReference>
<evidence type="ECO:0008006" key="4">
    <source>
        <dbReference type="Google" id="ProtNLM"/>
    </source>
</evidence>
<reference evidence="2 3" key="1">
    <citation type="submission" date="2019-08" db="EMBL/GenBank/DDBJ databases">
        <title>Complete genome sequence of Terriglobus albidus strain ORNL.</title>
        <authorList>
            <person name="Podar M."/>
        </authorList>
    </citation>
    <scope>NUCLEOTIDE SEQUENCE [LARGE SCALE GENOMIC DNA]</scope>
    <source>
        <strain evidence="2 3">ORNL</strain>
    </source>
</reference>
<feature type="chain" id="PRO_5022704752" description="PQQ-binding-like beta-propeller repeat protein" evidence="1">
    <location>
        <begin position="22"/>
        <end position="330"/>
    </location>
</feature>
<protein>
    <recommendedName>
        <fullName evidence="4">PQQ-binding-like beta-propeller repeat protein</fullName>
    </recommendedName>
</protein>
<evidence type="ECO:0000256" key="1">
    <source>
        <dbReference type="SAM" id="SignalP"/>
    </source>
</evidence>
<dbReference type="RefSeq" id="WP_147648191.1">
    <property type="nucleotide sequence ID" value="NZ_CP042806.1"/>
</dbReference>